<evidence type="ECO:0000313" key="1">
    <source>
        <dbReference type="EMBL" id="MFB6392655.1"/>
    </source>
</evidence>
<organism evidence="1 2">
    <name type="scientific">Polymorphospora lycopeni</name>
    <dbReference type="NCBI Taxonomy" id="3140240"/>
    <lineage>
        <taxon>Bacteria</taxon>
        <taxon>Bacillati</taxon>
        <taxon>Actinomycetota</taxon>
        <taxon>Actinomycetes</taxon>
        <taxon>Micromonosporales</taxon>
        <taxon>Micromonosporaceae</taxon>
        <taxon>Polymorphospora</taxon>
    </lineage>
</organism>
<protein>
    <recommendedName>
        <fullName evidence="3">GIY-YIG domain-containing protein</fullName>
    </recommendedName>
</protein>
<reference evidence="1 2" key="1">
    <citation type="submission" date="2024-04" db="EMBL/GenBank/DDBJ databases">
        <title>Polymorphospora sp. isolated from Baiyangdian Lake in Xiong'an New Area.</title>
        <authorList>
            <person name="Zhang X."/>
            <person name="Liu J."/>
        </authorList>
    </citation>
    <scope>NUCLEOTIDE SEQUENCE [LARGE SCALE GENOMIC DNA]</scope>
    <source>
        <strain evidence="1 2">2-325</strain>
    </source>
</reference>
<sequence>MTASAFRRRAPRASASNAVGARWGCVYALITRHDLTGEIGVGYVGETTDLEARLAQHALQPFADRIVRVVLAGQGVWTEAHRKGLEKHYIRHGVTVPGVTGGRPQRPWFNVDHNRDNPNRILPWDAIRYRQAREPGWQPQIGWQRRLVTIPTVPQGPMPRRVVVWCWRQCKAAGGRAARWCWRSLLRWLRRKARRRR</sequence>
<dbReference type="Proteomes" id="UP001582793">
    <property type="component" value="Unassembled WGS sequence"/>
</dbReference>
<accession>A0ABV5CL54</accession>
<comment type="caution">
    <text evidence="1">The sequence shown here is derived from an EMBL/GenBank/DDBJ whole genome shotgun (WGS) entry which is preliminary data.</text>
</comment>
<keyword evidence="2" id="KW-1185">Reference proteome</keyword>
<evidence type="ECO:0008006" key="3">
    <source>
        <dbReference type="Google" id="ProtNLM"/>
    </source>
</evidence>
<name>A0ABV5CL54_9ACTN</name>
<proteinExistence type="predicted"/>
<dbReference type="EMBL" id="JBCGDC010000011">
    <property type="protein sequence ID" value="MFB6392655.1"/>
    <property type="molecule type" value="Genomic_DNA"/>
</dbReference>
<dbReference type="RefSeq" id="WP_375733370.1">
    <property type="nucleotide sequence ID" value="NZ_JBCGDC010000011.1"/>
</dbReference>
<gene>
    <name evidence="1" type="ORF">AAFH96_05985</name>
</gene>
<evidence type="ECO:0000313" key="2">
    <source>
        <dbReference type="Proteomes" id="UP001582793"/>
    </source>
</evidence>